<proteinExistence type="predicted"/>
<dbReference type="InterPro" id="IPR000873">
    <property type="entry name" value="AMP-dep_synth/lig_dom"/>
</dbReference>
<dbReference type="Gene3D" id="3.40.50.12780">
    <property type="entry name" value="N-terminal domain of ligase-like"/>
    <property type="match status" value="2"/>
</dbReference>
<dbReference type="Pfam" id="PF00501">
    <property type="entry name" value="AMP-binding"/>
    <property type="match status" value="1"/>
</dbReference>
<dbReference type="PANTHER" id="PTHR43272:SF32">
    <property type="entry name" value="AMP-DEPENDENT SYNTHETASE_LIGASE DOMAIN-CONTAINING PROTEIN"/>
    <property type="match status" value="1"/>
</dbReference>
<accession>A0A4Q5M1Y6</accession>
<dbReference type="PROSITE" id="PS00455">
    <property type="entry name" value="AMP_BINDING"/>
    <property type="match status" value="1"/>
</dbReference>
<sequence>MSQPIIRIFDLLPESIAKFNKSDVFASKIKGEWVKISATEFIDSINQLSYGFLKLGVKKGDKIAIISESRPEWNIVDFGIQQVGAISVPLYPNITVEDYKYIFQDADITYVFVGDEALFEKAKEAAKIAPSIKAIYTFDQVKGANHWKEVHAVANETNQSKIEEIKKSIKTDDLLTLIYTSGTTGKPKGVMLTHQNIISDFEGCKDYFPIDAECRALSFLPLNHVYERMVLYLYMRLGVSIYYAQNMATIAEDLKDVKPQIFTTVPRLLEKVYDKIVAKGYELGGLKRRIFLWALDLGLKYDPNIDGGWWYNQQLKLAQKLVFSKWQEALGGNIRMICSGAAALQPRLARVFWAAGIPVSEGYGMTEASPVIATNRVKPLDLRIGTVGPVVDGGTIKIADDGEILYKGPNVMVGYYNLPEQTKEAIDADGWLHTGDIGKLEEGRYLKITDRKKEIFKTSGGKYVAPQVLENKIKESVYVEQIMVVGEGQKFPGALIIPEFVALKEWAKAHNIPYTSEAEIVKNHDIHHLIMDEVNRFNKEFAPYEQVKKIELLAEPWTIENGEITPTLKPKRKVIVGKYKDLIEGMYE</sequence>
<dbReference type="GO" id="GO:0004467">
    <property type="term" value="F:long-chain fatty acid-CoA ligase activity"/>
    <property type="evidence" value="ECO:0007669"/>
    <property type="project" value="TreeGrafter"/>
</dbReference>
<evidence type="ECO:0000313" key="5">
    <source>
        <dbReference type="EMBL" id="RYU96075.1"/>
    </source>
</evidence>
<evidence type="ECO:0000256" key="3">
    <source>
        <dbReference type="ARBA" id="ARBA00023098"/>
    </source>
</evidence>
<keyword evidence="1 5" id="KW-0436">Ligase</keyword>
<keyword evidence="6" id="KW-1185">Reference proteome</keyword>
<keyword evidence="2" id="KW-0276">Fatty acid metabolism</keyword>
<comment type="caution">
    <text evidence="5">The sequence shown here is derived from an EMBL/GenBank/DDBJ whole genome shotgun (WGS) entry which is preliminary data.</text>
</comment>
<dbReference type="InterPro" id="IPR020845">
    <property type="entry name" value="AMP-binding_CS"/>
</dbReference>
<dbReference type="OrthoDB" id="9778383at2"/>
<gene>
    <name evidence="5" type="ORF">EWM59_09265</name>
</gene>
<evidence type="ECO:0000256" key="2">
    <source>
        <dbReference type="ARBA" id="ARBA00022832"/>
    </source>
</evidence>
<dbReference type="EMBL" id="SEWF01000010">
    <property type="protein sequence ID" value="RYU96075.1"/>
    <property type="molecule type" value="Genomic_DNA"/>
</dbReference>
<name>A0A4Q5M1Y6_9BACT</name>
<dbReference type="GO" id="GO:0016020">
    <property type="term" value="C:membrane"/>
    <property type="evidence" value="ECO:0007669"/>
    <property type="project" value="TreeGrafter"/>
</dbReference>
<reference evidence="5 6" key="1">
    <citation type="submission" date="2019-02" db="EMBL/GenBank/DDBJ databases">
        <title>Bacterial novel species Emticicia sp. 17J42-9 isolated from soil.</title>
        <authorList>
            <person name="Jung H.-Y."/>
        </authorList>
    </citation>
    <scope>NUCLEOTIDE SEQUENCE [LARGE SCALE GENOMIC DNA]</scope>
    <source>
        <strain evidence="5 6">17J42-9</strain>
    </source>
</reference>
<dbReference type="InterPro" id="IPR042099">
    <property type="entry name" value="ANL_N_sf"/>
</dbReference>
<feature type="domain" description="AMP-dependent synthetase/ligase" evidence="4">
    <location>
        <begin position="27"/>
        <end position="416"/>
    </location>
</feature>
<protein>
    <submittedName>
        <fullName evidence="5">Long-chain fatty acid--CoA ligase</fullName>
    </submittedName>
</protein>
<organism evidence="5 6">
    <name type="scientific">Emticicia agri</name>
    <dbReference type="NCBI Taxonomy" id="2492393"/>
    <lineage>
        <taxon>Bacteria</taxon>
        <taxon>Pseudomonadati</taxon>
        <taxon>Bacteroidota</taxon>
        <taxon>Cytophagia</taxon>
        <taxon>Cytophagales</taxon>
        <taxon>Leadbetterellaceae</taxon>
        <taxon>Emticicia</taxon>
    </lineage>
</organism>
<keyword evidence="3" id="KW-0443">Lipid metabolism</keyword>
<dbReference type="Pfam" id="PF23562">
    <property type="entry name" value="AMP-binding_C_3"/>
    <property type="match status" value="1"/>
</dbReference>
<dbReference type="CDD" id="cd05907">
    <property type="entry name" value="VL_LC_FACS_like"/>
    <property type="match status" value="1"/>
</dbReference>
<dbReference type="Proteomes" id="UP000293162">
    <property type="component" value="Unassembled WGS sequence"/>
</dbReference>
<dbReference type="SUPFAM" id="SSF56801">
    <property type="entry name" value="Acetyl-CoA synthetase-like"/>
    <property type="match status" value="1"/>
</dbReference>
<evidence type="ECO:0000256" key="1">
    <source>
        <dbReference type="ARBA" id="ARBA00022598"/>
    </source>
</evidence>
<evidence type="ECO:0000259" key="4">
    <source>
        <dbReference type="Pfam" id="PF00501"/>
    </source>
</evidence>
<evidence type="ECO:0000313" key="6">
    <source>
        <dbReference type="Proteomes" id="UP000293162"/>
    </source>
</evidence>
<dbReference type="AlphaFoldDB" id="A0A4Q5M1Y6"/>
<dbReference type="PANTHER" id="PTHR43272">
    <property type="entry name" value="LONG-CHAIN-FATTY-ACID--COA LIGASE"/>
    <property type="match status" value="1"/>
</dbReference>
<dbReference type="RefSeq" id="WP_130020681.1">
    <property type="nucleotide sequence ID" value="NZ_SEWF01000010.1"/>
</dbReference>